<evidence type="ECO:0000259" key="3">
    <source>
        <dbReference type="Pfam" id="PF03061"/>
    </source>
</evidence>
<gene>
    <name evidence="4" type="ORF">HMPREF9444_00775</name>
</gene>
<dbReference type="Pfam" id="PF03061">
    <property type="entry name" value="4HBT"/>
    <property type="match status" value="1"/>
</dbReference>
<feature type="domain" description="Thioesterase" evidence="3">
    <location>
        <begin position="38"/>
        <end position="111"/>
    </location>
</feature>
<proteinExistence type="inferred from homology"/>
<dbReference type="Proteomes" id="UP000018458">
    <property type="component" value="Unassembled WGS sequence"/>
</dbReference>
<keyword evidence="2" id="KW-0378">Hydrolase</keyword>
<sequence length="130" mass="13872">MKLSASSMQDFLGISFTKITEKELIATMPVTERTSQVHGFLNGGASLALCEICAGTLSLHILKNTDKTALGVQVSANHLRTANLGETVTCRVLPVKIGNSLHVFDALVLNACDEILCKASVTNMVVTLKK</sequence>
<dbReference type="OrthoDB" id="9798208at2"/>
<dbReference type="NCBIfam" id="TIGR00369">
    <property type="entry name" value="unchar_dom_1"/>
    <property type="match status" value="1"/>
</dbReference>
<comment type="caution">
    <text evidence="4">The sequence shown here is derived from an EMBL/GenBank/DDBJ whole genome shotgun (WGS) entry which is preliminary data.</text>
</comment>
<dbReference type="Gene3D" id="3.10.129.10">
    <property type="entry name" value="Hotdog Thioesterase"/>
    <property type="match status" value="1"/>
</dbReference>
<dbReference type="InterPro" id="IPR029069">
    <property type="entry name" value="HotDog_dom_sf"/>
</dbReference>
<evidence type="ECO:0000256" key="2">
    <source>
        <dbReference type="ARBA" id="ARBA00022801"/>
    </source>
</evidence>
<dbReference type="PANTHER" id="PTHR43240:SF5">
    <property type="entry name" value="1,4-DIHYDROXY-2-NAPHTHOYL-COA THIOESTERASE 1"/>
    <property type="match status" value="1"/>
</dbReference>
<name>E8LJ77_SUCHY</name>
<dbReference type="STRING" id="762983.HMPREF9444_00775"/>
<keyword evidence="5" id="KW-1185">Reference proteome</keyword>
<evidence type="ECO:0000313" key="5">
    <source>
        <dbReference type="Proteomes" id="UP000018458"/>
    </source>
</evidence>
<dbReference type="EMBL" id="AEVO01000036">
    <property type="protein sequence ID" value="EFY07407.1"/>
    <property type="molecule type" value="Genomic_DNA"/>
</dbReference>
<reference evidence="4 5" key="1">
    <citation type="submission" date="2011-01" db="EMBL/GenBank/DDBJ databases">
        <authorList>
            <person name="Weinstock G."/>
            <person name="Sodergren E."/>
            <person name="Clifton S."/>
            <person name="Fulton L."/>
            <person name="Fulton B."/>
            <person name="Courtney L."/>
            <person name="Fronick C."/>
            <person name="Harrison M."/>
            <person name="Strong C."/>
            <person name="Farmer C."/>
            <person name="Delahaunty K."/>
            <person name="Markovic C."/>
            <person name="Hall O."/>
            <person name="Minx P."/>
            <person name="Tomlinson C."/>
            <person name="Mitreva M."/>
            <person name="Hou S."/>
            <person name="Chen J."/>
            <person name="Wollam A."/>
            <person name="Pepin K.H."/>
            <person name="Johnson M."/>
            <person name="Bhonagiri V."/>
            <person name="Zhang X."/>
            <person name="Suruliraj S."/>
            <person name="Warren W."/>
            <person name="Chinwalla A."/>
            <person name="Mardis E.R."/>
            <person name="Wilson R.K."/>
        </authorList>
    </citation>
    <scope>NUCLEOTIDE SEQUENCE [LARGE SCALE GENOMIC DNA]</scope>
    <source>
        <strain evidence="5">DSM 22608 / JCM 16073 / KCTC 15190 / YIT 12066</strain>
    </source>
</reference>
<dbReference type="AlphaFoldDB" id="E8LJ77"/>
<organism evidence="4 5">
    <name type="scientific">Succinatimonas hippei (strain DSM 22608 / JCM 16073 / KCTC 15190 / YIT 12066)</name>
    <dbReference type="NCBI Taxonomy" id="762983"/>
    <lineage>
        <taxon>Bacteria</taxon>
        <taxon>Pseudomonadati</taxon>
        <taxon>Pseudomonadota</taxon>
        <taxon>Gammaproteobacteria</taxon>
        <taxon>Aeromonadales</taxon>
        <taxon>Succinivibrionaceae</taxon>
        <taxon>Succinatimonas</taxon>
    </lineage>
</organism>
<dbReference type="RefSeq" id="WP_009142987.1">
    <property type="nucleotide sequence ID" value="NZ_GL830973.1"/>
</dbReference>
<dbReference type="InterPro" id="IPR006683">
    <property type="entry name" value="Thioestr_dom"/>
</dbReference>
<comment type="similarity">
    <text evidence="1">Belongs to the thioesterase PaaI family.</text>
</comment>
<dbReference type="SUPFAM" id="SSF54637">
    <property type="entry name" value="Thioesterase/thiol ester dehydrase-isomerase"/>
    <property type="match status" value="1"/>
</dbReference>
<dbReference type="InterPro" id="IPR003736">
    <property type="entry name" value="PAAI_dom"/>
</dbReference>
<accession>E8LJ77</accession>
<dbReference type="eggNOG" id="COG2050">
    <property type="taxonomic scope" value="Bacteria"/>
</dbReference>
<protein>
    <recommendedName>
        <fullName evidence="3">Thioesterase domain-containing protein</fullName>
    </recommendedName>
</protein>
<dbReference type="CDD" id="cd03443">
    <property type="entry name" value="PaaI_thioesterase"/>
    <property type="match status" value="1"/>
</dbReference>
<dbReference type="GO" id="GO:0005829">
    <property type="term" value="C:cytosol"/>
    <property type="evidence" value="ECO:0007669"/>
    <property type="project" value="TreeGrafter"/>
</dbReference>
<dbReference type="PANTHER" id="PTHR43240">
    <property type="entry name" value="1,4-DIHYDROXY-2-NAPHTHOYL-COA THIOESTERASE 1"/>
    <property type="match status" value="1"/>
</dbReference>
<dbReference type="HOGENOM" id="CLU_089876_13_1_6"/>
<dbReference type="GO" id="GO:0061522">
    <property type="term" value="F:1,4-dihydroxy-2-naphthoyl-CoA thioesterase activity"/>
    <property type="evidence" value="ECO:0007669"/>
    <property type="project" value="TreeGrafter"/>
</dbReference>
<evidence type="ECO:0000256" key="1">
    <source>
        <dbReference type="ARBA" id="ARBA00008324"/>
    </source>
</evidence>
<evidence type="ECO:0000313" key="4">
    <source>
        <dbReference type="EMBL" id="EFY07407.1"/>
    </source>
</evidence>